<keyword evidence="2" id="KW-1185">Reference proteome</keyword>
<dbReference type="Proteomes" id="UP000694941">
    <property type="component" value="Unplaced"/>
</dbReference>
<name>A0ABM1RXI6_LIMPO</name>
<dbReference type="RefSeq" id="XP_022236091.1">
    <property type="nucleotide sequence ID" value="XM_022380383.1"/>
</dbReference>
<dbReference type="InterPro" id="IPR038911">
    <property type="entry name" value="SCLT1"/>
</dbReference>
<feature type="coiled-coil region" evidence="1">
    <location>
        <begin position="318"/>
        <end position="600"/>
    </location>
</feature>
<organism evidence="2 3">
    <name type="scientific">Limulus polyphemus</name>
    <name type="common">Atlantic horseshoe crab</name>
    <dbReference type="NCBI Taxonomy" id="6850"/>
    <lineage>
        <taxon>Eukaryota</taxon>
        <taxon>Metazoa</taxon>
        <taxon>Ecdysozoa</taxon>
        <taxon>Arthropoda</taxon>
        <taxon>Chelicerata</taxon>
        <taxon>Merostomata</taxon>
        <taxon>Xiphosura</taxon>
        <taxon>Limulidae</taxon>
        <taxon>Limulus</taxon>
    </lineage>
</organism>
<reference evidence="3" key="1">
    <citation type="submission" date="2025-08" db="UniProtKB">
        <authorList>
            <consortium name="RefSeq"/>
        </authorList>
    </citation>
    <scope>IDENTIFICATION</scope>
    <source>
        <tissue evidence="3">Muscle</tissue>
    </source>
</reference>
<gene>
    <name evidence="3" type="primary">LOC106474856</name>
</gene>
<dbReference type="GeneID" id="106474856"/>
<keyword evidence="1" id="KW-0175">Coiled coil</keyword>
<dbReference type="PANTHER" id="PTHR35970:SF1">
    <property type="entry name" value="SODIUM CHANNEL AND CLATHRIN LINKER 1"/>
    <property type="match status" value="1"/>
</dbReference>
<accession>A0ABM1RXI6</accession>
<feature type="coiled-coil region" evidence="1">
    <location>
        <begin position="83"/>
        <end position="110"/>
    </location>
</feature>
<feature type="coiled-coil region" evidence="1">
    <location>
        <begin position="145"/>
        <end position="214"/>
    </location>
</feature>
<evidence type="ECO:0000313" key="3">
    <source>
        <dbReference type="RefSeq" id="XP_022236091.1"/>
    </source>
</evidence>
<proteinExistence type="predicted"/>
<protein>
    <submittedName>
        <fullName evidence="3">Sodium channel and clathrin linker 1-like</fullName>
    </submittedName>
</protein>
<feature type="coiled-coil region" evidence="1">
    <location>
        <begin position="239"/>
        <end position="288"/>
    </location>
</feature>
<evidence type="ECO:0000313" key="2">
    <source>
        <dbReference type="Proteomes" id="UP000694941"/>
    </source>
</evidence>
<sequence length="600" mass="70197">MSKNGMKQMDIARTVGFLQCTVPKILERHWSTGNVIPEKSIGCLNLFSVSMTKIWRCYKMKSNSTRLNDKLKESVKLKFDGVVENESEIVKNLQEQLQNTSEAKDTALQMWQLSLEEIERLEKEIQSKHEFPEMKEMEKMGNQMKEEFSQALAIVNSELTQTKEELVKIKAAHQASSSELKNMQQIQKNVESQLAKKKTECEEIATKLEKCQTKLLKTESESSDMKMRLLTKEDEVTYLKQCLEEMEATLNKVQQQKENIESHEAEAIQQARESIRLAENAVMEKDEAVFREHQAVKEAQRLQTSINHLMEMAAVRTKQEVENIKKKCNENLKKLTEEIQALEQENTNKQTQIERAIREKRSVELELEAVYKDGTSKGPENNVLLNSLTDRLTKAERLRDEAILRLESLEAELKRIKKSHQQQITHYKNENNCFKEWLKKKQSDFDSVSTEKIHLANSLEKLRHNCQSLEEETKLLKKKYEKEVTVHRTQLEKVEQKYQLNSKVKEESHQASITELVTLLDAQQKLSKKWKQEVQELTKKFVSQVECFDKDISHLKENNERLQALLNDHHKKNLLLQQQLQTSLLENKQLKQQLQESRKH</sequence>
<dbReference type="PANTHER" id="PTHR35970">
    <property type="entry name" value="SODIUM CHANNEL AND CLATHRIN LINKER 1"/>
    <property type="match status" value="1"/>
</dbReference>
<evidence type="ECO:0000256" key="1">
    <source>
        <dbReference type="SAM" id="Coils"/>
    </source>
</evidence>